<reference evidence="3" key="1">
    <citation type="submission" date="2016-11" db="EMBL/GenBank/DDBJ databases">
        <authorList>
            <person name="Varghese N."/>
            <person name="Submissions S."/>
        </authorList>
    </citation>
    <scope>NUCLEOTIDE SEQUENCE [LARGE SCALE GENOMIC DNA]</scope>
    <source>
        <strain evidence="3">DSM 25330</strain>
    </source>
</reference>
<feature type="transmembrane region" description="Helical" evidence="1">
    <location>
        <begin position="29"/>
        <end position="51"/>
    </location>
</feature>
<feature type="transmembrane region" description="Helical" evidence="1">
    <location>
        <begin position="57"/>
        <end position="74"/>
    </location>
</feature>
<organism evidence="2 3">
    <name type="scientific">Winogradskyella jejuensis</name>
    <dbReference type="NCBI Taxonomy" id="1089305"/>
    <lineage>
        <taxon>Bacteria</taxon>
        <taxon>Pseudomonadati</taxon>
        <taxon>Bacteroidota</taxon>
        <taxon>Flavobacteriia</taxon>
        <taxon>Flavobacteriales</taxon>
        <taxon>Flavobacteriaceae</taxon>
        <taxon>Winogradskyella</taxon>
    </lineage>
</organism>
<evidence type="ECO:0000313" key="2">
    <source>
        <dbReference type="EMBL" id="SHG81045.1"/>
    </source>
</evidence>
<gene>
    <name evidence="2" type="ORF">SAMN05444148_1003</name>
</gene>
<dbReference type="EMBL" id="FQWS01000001">
    <property type="protein sequence ID" value="SHG81045.1"/>
    <property type="molecule type" value="Genomic_DNA"/>
</dbReference>
<sequence length="351" mass="40937">MSENNQQTNQEEVDLGQLFKIIGKAINSVIGFFVSIFKFIFSTFIGFSRVIINNWKIIAAVIFIGFVGGKLLEIQSSTIYSSKMMVKPYFESKYQLISNIDYYNSLLKNEDYKQLSNIFSVEEDRIQKLKNFEIKPGPESENDRLLKFNEFKKQLDSLTASTITLETFVENRSLYNGSIYEITVESLDNRIFRNLEPGLNSNFKNNYSEKIRNRRDSIVEIERRNLNKSLQEIKTLQKVYIDILEDESKNPKDKGVKLGEGFSISTDDEKTREYDLLNRELEIRNKLQELDKSVAVEDEFFDIISSFQEVGTPTDSWEQKYGYIFPAVGLIFLLLLFLLMSFVKFVNKYED</sequence>
<keyword evidence="1" id="KW-0472">Membrane</keyword>
<dbReference type="STRING" id="1089305.SAMN05444148_1003"/>
<dbReference type="RefSeq" id="WP_073083832.1">
    <property type="nucleotide sequence ID" value="NZ_FQWS01000001.1"/>
</dbReference>
<accession>A0A1M5MV03</accession>
<dbReference type="OrthoDB" id="1452530at2"/>
<dbReference type="Proteomes" id="UP000184522">
    <property type="component" value="Unassembled WGS sequence"/>
</dbReference>
<keyword evidence="1" id="KW-0812">Transmembrane</keyword>
<evidence type="ECO:0000256" key="1">
    <source>
        <dbReference type="SAM" id="Phobius"/>
    </source>
</evidence>
<name>A0A1M5MV03_9FLAO</name>
<keyword evidence="1" id="KW-1133">Transmembrane helix</keyword>
<protein>
    <submittedName>
        <fullName evidence="2">Uncharacterized protein</fullName>
    </submittedName>
</protein>
<proteinExistence type="predicted"/>
<dbReference type="AlphaFoldDB" id="A0A1M5MV03"/>
<keyword evidence="3" id="KW-1185">Reference proteome</keyword>
<evidence type="ECO:0000313" key="3">
    <source>
        <dbReference type="Proteomes" id="UP000184522"/>
    </source>
</evidence>
<feature type="transmembrane region" description="Helical" evidence="1">
    <location>
        <begin position="323"/>
        <end position="343"/>
    </location>
</feature>